<keyword evidence="11" id="KW-1185">Reference proteome</keyword>
<keyword evidence="6" id="KW-1000">Mitochondrion outer membrane</keyword>
<protein>
    <recommendedName>
        <fullName evidence="12">Mitochondrial import receptor subunit TOM40</fullName>
    </recommendedName>
</protein>
<evidence type="ECO:0000313" key="10">
    <source>
        <dbReference type="EMBL" id="ODV69456.1"/>
    </source>
</evidence>
<dbReference type="GO" id="GO:0005742">
    <property type="term" value="C:mitochondrial outer membrane translocase complex"/>
    <property type="evidence" value="ECO:0007669"/>
    <property type="project" value="EnsemblFungi"/>
</dbReference>
<evidence type="ECO:0000256" key="1">
    <source>
        <dbReference type="ARBA" id="ARBA00004374"/>
    </source>
</evidence>
<keyword evidence="5" id="KW-0812">Transmembrane</keyword>
<dbReference type="GO" id="GO:0030150">
    <property type="term" value="P:protein import into mitochondrial matrix"/>
    <property type="evidence" value="ECO:0007669"/>
    <property type="project" value="EnsemblFungi"/>
</dbReference>
<reference evidence="11" key="1">
    <citation type="submission" date="2016-05" db="EMBL/GenBank/DDBJ databases">
        <title>Comparative genomics of biotechnologically important yeasts.</title>
        <authorList>
            <consortium name="DOE Joint Genome Institute"/>
            <person name="Riley R."/>
            <person name="Haridas S."/>
            <person name="Wolfe K.H."/>
            <person name="Lopes M.R."/>
            <person name="Hittinger C.T."/>
            <person name="Goker M."/>
            <person name="Salamov A."/>
            <person name="Wisecaver J."/>
            <person name="Long T.M."/>
            <person name="Aerts A.L."/>
            <person name="Barry K."/>
            <person name="Choi C."/>
            <person name="Clum A."/>
            <person name="Coughlan A.Y."/>
            <person name="Deshpande S."/>
            <person name="Douglass A.P."/>
            <person name="Hanson S.J."/>
            <person name="Klenk H.-P."/>
            <person name="Labutti K."/>
            <person name="Lapidus A."/>
            <person name="Lindquist E."/>
            <person name="Lipzen A."/>
            <person name="Meier-Kolthoff J.P."/>
            <person name="Ohm R.A."/>
            <person name="Otillar R.P."/>
            <person name="Pangilinan J."/>
            <person name="Peng Y."/>
            <person name="Rokas A."/>
            <person name="Rosa C.A."/>
            <person name="Scheuner C."/>
            <person name="Sibirny A.A."/>
            <person name="Slot J.C."/>
            <person name="Stielow J.B."/>
            <person name="Sun H."/>
            <person name="Kurtzman C.P."/>
            <person name="Blackwell M."/>
            <person name="Grigoriev I.V."/>
            <person name="Jeffries T.W."/>
        </authorList>
    </citation>
    <scope>NUCLEOTIDE SEQUENCE [LARGE SCALE GENOMIC DNA]</scope>
    <source>
        <strain evidence="11">NRRL Y-1933</strain>
    </source>
</reference>
<keyword evidence="4" id="KW-1134">Transmembrane beta strand</keyword>
<comment type="subcellular location">
    <subcellularLocation>
        <location evidence="1">Mitochondrion outer membrane</location>
        <topology evidence="1">Multi-pass membrane protein</topology>
    </subcellularLocation>
</comment>
<evidence type="ECO:0000256" key="7">
    <source>
        <dbReference type="ARBA" id="ARBA00022927"/>
    </source>
</evidence>
<dbReference type="AlphaFoldDB" id="A0A1E4RQF2"/>
<dbReference type="InterPro" id="IPR023614">
    <property type="entry name" value="Porin_dom_sf"/>
</dbReference>
<evidence type="ECO:0000256" key="6">
    <source>
        <dbReference type="ARBA" id="ARBA00022787"/>
    </source>
</evidence>
<evidence type="ECO:0000313" key="11">
    <source>
        <dbReference type="Proteomes" id="UP000095085"/>
    </source>
</evidence>
<dbReference type="Gene3D" id="2.40.160.10">
    <property type="entry name" value="Porin"/>
    <property type="match status" value="1"/>
</dbReference>
<evidence type="ECO:0000256" key="8">
    <source>
        <dbReference type="ARBA" id="ARBA00023128"/>
    </source>
</evidence>
<dbReference type="GO" id="GO:0008320">
    <property type="term" value="F:protein transmembrane transporter activity"/>
    <property type="evidence" value="ECO:0007669"/>
    <property type="project" value="EnsemblFungi"/>
</dbReference>
<evidence type="ECO:0000256" key="3">
    <source>
        <dbReference type="ARBA" id="ARBA00022448"/>
    </source>
</evidence>
<dbReference type="PANTHER" id="PTHR10802">
    <property type="entry name" value="MITOCHONDRIAL IMPORT RECEPTOR SUBUNIT TOM40"/>
    <property type="match status" value="1"/>
</dbReference>
<dbReference type="InterPro" id="IPR037930">
    <property type="entry name" value="Tom40"/>
</dbReference>
<dbReference type="Pfam" id="PF01459">
    <property type="entry name" value="Porin_3"/>
    <property type="match status" value="1"/>
</dbReference>
<evidence type="ECO:0008006" key="12">
    <source>
        <dbReference type="Google" id="ProtNLM"/>
    </source>
</evidence>
<gene>
    <name evidence="10" type="ORF">HYPBUDRAFT_151217</name>
</gene>
<sequence length="390" mass="41239">MSEATTPAPSPPITGTSPVALGDFTKLGALPGTSIQSKSSNPVVSFFNDIYTNISNKRQSLGLTNPGTVENITKELTYGTFLTNHSFTGLKADLNKMFSPNFQTSHSFALGSQFAPPYAFAALYGNESSLLQGQLASDGSLSSKIIYSWSKANISKVTLQIASASNFICQLEHEFNASDFSAHFRALNPSFLDGGFTGVATAAFLQSITSKLALGIETVYSKQASIAPADAATSYFARYNNGDWIASAQVHPTQGSITGSLWRKITDQVDAGIESKLTGGIKPVADPLTGGAIGYEPIVEGETTLGAKYEYHTAVFRGQIDNNGKVGAYLERRLTPAVAILFSGEIDHSKEAAKVGLGFQFEGAGSHKIFLMQNGLIDANGNPVPGAPQL</sequence>
<evidence type="ECO:0000256" key="2">
    <source>
        <dbReference type="ARBA" id="ARBA00010510"/>
    </source>
</evidence>
<dbReference type="InterPro" id="IPR027246">
    <property type="entry name" value="Porin_Euk/Tom40"/>
</dbReference>
<evidence type="ECO:0000256" key="9">
    <source>
        <dbReference type="ARBA" id="ARBA00023136"/>
    </source>
</evidence>
<proteinExistence type="inferred from homology"/>
<evidence type="ECO:0000256" key="4">
    <source>
        <dbReference type="ARBA" id="ARBA00022452"/>
    </source>
</evidence>
<dbReference type="GO" id="GO:0045040">
    <property type="term" value="P:protein insertion into mitochondrial outer membrane"/>
    <property type="evidence" value="ECO:0007669"/>
    <property type="project" value="EnsemblFungi"/>
</dbReference>
<dbReference type="GeneID" id="30994937"/>
<name>A0A1E4RQF2_9ASCO</name>
<evidence type="ECO:0000256" key="5">
    <source>
        <dbReference type="ARBA" id="ARBA00022692"/>
    </source>
</evidence>
<dbReference type="Proteomes" id="UP000095085">
    <property type="component" value="Unassembled WGS sequence"/>
</dbReference>
<dbReference type="OrthoDB" id="19656at2759"/>
<dbReference type="RefSeq" id="XP_020078523.1">
    <property type="nucleotide sequence ID" value="XM_020220387.1"/>
</dbReference>
<keyword evidence="9" id="KW-0472">Membrane</keyword>
<keyword evidence="3" id="KW-0813">Transport</keyword>
<comment type="similarity">
    <text evidence="2">Belongs to the Tom40 family.</text>
</comment>
<accession>A0A1E4RQF2</accession>
<dbReference type="EMBL" id="KV454538">
    <property type="protein sequence ID" value="ODV69456.1"/>
    <property type="molecule type" value="Genomic_DNA"/>
</dbReference>
<dbReference type="CDD" id="cd07305">
    <property type="entry name" value="Porin3_Tom40"/>
    <property type="match status" value="1"/>
</dbReference>
<keyword evidence="8" id="KW-0496">Mitochondrion</keyword>
<keyword evidence="7" id="KW-0653">Protein transport</keyword>
<organism evidence="10 11">
    <name type="scientific">Hyphopichia burtonii NRRL Y-1933</name>
    <dbReference type="NCBI Taxonomy" id="984485"/>
    <lineage>
        <taxon>Eukaryota</taxon>
        <taxon>Fungi</taxon>
        <taxon>Dikarya</taxon>
        <taxon>Ascomycota</taxon>
        <taxon>Saccharomycotina</taxon>
        <taxon>Pichiomycetes</taxon>
        <taxon>Debaryomycetaceae</taxon>
        <taxon>Hyphopichia</taxon>
    </lineage>
</organism>
<dbReference type="STRING" id="984485.A0A1E4RQF2"/>